<organism evidence="1 2">
    <name type="scientific">Theobroma cacao</name>
    <name type="common">Cacao</name>
    <name type="synonym">Cocoa</name>
    <dbReference type="NCBI Taxonomy" id="3641"/>
    <lineage>
        <taxon>Eukaryota</taxon>
        <taxon>Viridiplantae</taxon>
        <taxon>Streptophyta</taxon>
        <taxon>Embryophyta</taxon>
        <taxon>Tracheophyta</taxon>
        <taxon>Spermatophyta</taxon>
        <taxon>Magnoliopsida</taxon>
        <taxon>eudicotyledons</taxon>
        <taxon>Gunneridae</taxon>
        <taxon>Pentapetalae</taxon>
        <taxon>rosids</taxon>
        <taxon>malvids</taxon>
        <taxon>Malvales</taxon>
        <taxon>Malvaceae</taxon>
        <taxon>Byttnerioideae</taxon>
        <taxon>Theobroma</taxon>
    </lineage>
</organism>
<name>A0A061EDF0_THECC</name>
<dbReference type="HOGENOM" id="CLU_706774_0_0_1"/>
<evidence type="ECO:0000313" key="2">
    <source>
        <dbReference type="Proteomes" id="UP000026915"/>
    </source>
</evidence>
<dbReference type="EMBL" id="CM001882">
    <property type="protein sequence ID" value="EOY03010.1"/>
    <property type="molecule type" value="Genomic_DNA"/>
</dbReference>
<reference evidence="1 2" key="1">
    <citation type="journal article" date="2013" name="Genome Biol.">
        <title>The genome sequence of the most widely cultivated cacao type and its use to identify candidate genes regulating pod color.</title>
        <authorList>
            <person name="Motamayor J.C."/>
            <person name="Mockaitis K."/>
            <person name="Schmutz J."/>
            <person name="Haiminen N."/>
            <person name="Iii D.L."/>
            <person name="Cornejo O."/>
            <person name="Findley S.D."/>
            <person name="Zheng P."/>
            <person name="Utro F."/>
            <person name="Royaert S."/>
            <person name="Saski C."/>
            <person name="Jenkins J."/>
            <person name="Podicheti R."/>
            <person name="Zhao M."/>
            <person name="Scheffler B.E."/>
            <person name="Stack J.C."/>
            <person name="Feltus F.A."/>
            <person name="Mustiga G.M."/>
            <person name="Amores F."/>
            <person name="Phillips W."/>
            <person name="Marelli J.P."/>
            <person name="May G.D."/>
            <person name="Shapiro H."/>
            <person name="Ma J."/>
            <person name="Bustamante C.D."/>
            <person name="Schnell R.J."/>
            <person name="Main D."/>
            <person name="Gilbert D."/>
            <person name="Parida L."/>
            <person name="Kuhn D.N."/>
        </authorList>
    </citation>
    <scope>NUCLEOTIDE SEQUENCE [LARGE SCALE GENOMIC DNA]</scope>
    <source>
        <strain evidence="2">cv. Matina 1-6</strain>
    </source>
</reference>
<protein>
    <submittedName>
        <fullName evidence="1">Uncharacterized protein</fullName>
    </submittedName>
</protein>
<sequence>MLKICFTPKVRYGEPGRAALGKKKKTIAVIFLSKEMRVGRTDEIPLVPENWDNGVIRERGEDCFREVVRSKQVDKHPCGEFPFSITKFGSNSLWVQGSDVWVEKVLKYPTYVTALNNARVLDVVRVSTKLHIHRKSRIEVWRAILARYVLLGCPYDGISSSVILYEITIVKGMSFPFASIILGSLYKSCGPTPKVNQHFVSSFTSKAFRDNYRAWAWHGQTSRDNILNVLDEEWTSFVVPDPKVQLHVPSINNNDMSLRLICFKRNKPLVRKSTSSAEMEEQDISKFKSEEESCDHTNDYELNDELVKERLPRHEYLSLGGGVDGIAIQEGLTDMIDFLLFTMQNVSGDDVNVTTRVYGDNVNATTRVSGDDVNAITEVGQSVLWLGFGTP</sequence>
<evidence type="ECO:0000313" key="1">
    <source>
        <dbReference type="EMBL" id="EOY03010.1"/>
    </source>
</evidence>
<gene>
    <name evidence="1" type="ORF">TCM_017422</name>
</gene>
<dbReference type="Gramene" id="EOY03010">
    <property type="protein sequence ID" value="EOY03010"/>
    <property type="gene ID" value="TCM_017422"/>
</dbReference>
<proteinExistence type="predicted"/>
<keyword evidence="2" id="KW-1185">Reference proteome</keyword>
<dbReference type="AlphaFoldDB" id="A0A061EDF0"/>
<dbReference type="Proteomes" id="UP000026915">
    <property type="component" value="Chromosome 4"/>
</dbReference>
<dbReference type="InParanoid" id="A0A061EDF0"/>
<accession>A0A061EDF0</accession>